<dbReference type="HOGENOM" id="CLU_082760_4_0_11"/>
<organism evidence="2 3">
    <name type="scientific">Geodermatophilus obscurus (strain ATCC 25078 / DSM 43160 / JCM 3152 / CCUG 61914 / KCC A-0152 / KCTC 9177 / NBRC 13315 / NRRL B-3577 / G-20)</name>
    <dbReference type="NCBI Taxonomy" id="526225"/>
    <lineage>
        <taxon>Bacteria</taxon>
        <taxon>Bacillati</taxon>
        <taxon>Actinomycetota</taxon>
        <taxon>Actinomycetes</taxon>
        <taxon>Geodermatophilales</taxon>
        <taxon>Geodermatophilaceae</taxon>
        <taxon>Geodermatophilus</taxon>
    </lineage>
</organism>
<evidence type="ECO:0000259" key="1">
    <source>
        <dbReference type="Pfam" id="PF02627"/>
    </source>
</evidence>
<keyword evidence="2" id="KW-0560">Oxidoreductase</keyword>
<dbReference type="Gene3D" id="1.20.5.810">
    <property type="entry name" value="AhpD-like"/>
    <property type="match status" value="1"/>
</dbReference>
<dbReference type="eggNOG" id="COG2128">
    <property type="taxonomic scope" value="Bacteria"/>
</dbReference>
<dbReference type="Proteomes" id="UP000001382">
    <property type="component" value="Chromosome"/>
</dbReference>
<evidence type="ECO:0000313" key="3">
    <source>
        <dbReference type="Proteomes" id="UP000001382"/>
    </source>
</evidence>
<dbReference type="SUPFAM" id="SSF69118">
    <property type="entry name" value="AhpD-like"/>
    <property type="match status" value="1"/>
</dbReference>
<dbReference type="Pfam" id="PF02627">
    <property type="entry name" value="CMD"/>
    <property type="match status" value="1"/>
</dbReference>
<accession>D2SA50</accession>
<dbReference type="OrthoDB" id="9810664at2"/>
<dbReference type="InterPro" id="IPR004675">
    <property type="entry name" value="AhpD_core"/>
</dbReference>
<gene>
    <name evidence="2" type="ordered locus">Gobs_3260</name>
</gene>
<dbReference type="KEGG" id="gob:Gobs_3260"/>
<dbReference type="InterPro" id="IPR029032">
    <property type="entry name" value="AhpD-like"/>
</dbReference>
<proteinExistence type="predicted"/>
<reference evidence="2 3" key="1">
    <citation type="journal article" date="2010" name="Stand. Genomic Sci.">
        <title>Complete genome sequence of Geodermatophilus obscurus type strain (G-20).</title>
        <authorList>
            <person name="Ivanova N."/>
            <person name="Sikorski J."/>
            <person name="Jando M."/>
            <person name="Munk C."/>
            <person name="Lapidus A."/>
            <person name="Glavina Del Rio T."/>
            <person name="Copeland A."/>
            <person name="Tice H."/>
            <person name="Cheng J.-F."/>
            <person name="Lucas S."/>
            <person name="Chen F."/>
            <person name="Nolan M."/>
            <person name="Bruce D."/>
            <person name="Goodwin L."/>
            <person name="Pitluck S."/>
            <person name="Mavromatis K."/>
            <person name="Mikhailova N."/>
            <person name="Pati A."/>
            <person name="Chen A."/>
            <person name="Palaniappan K."/>
            <person name="Land M."/>
            <person name="Hauser L."/>
            <person name="Chang Y.-J."/>
            <person name="Jeffries C.D."/>
            <person name="Meincke L."/>
            <person name="Brettin T."/>
            <person name="Detter J.C."/>
            <person name="Detter J.C."/>
            <person name="Rohde M."/>
            <person name="Goeker M."/>
            <person name="Bristow J."/>
            <person name="Eisen J.A."/>
            <person name="Markowitz V."/>
            <person name="Hugenholtz P."/>
            <person name="Kyrpides N.C."/>
            <person name="Klenk H.-P."/>
        </authorList>
    </citation>
    <scope>NUCLEOTIDE SEQUENCE [LARGE SCALE GENOMIC DNA]</scope>
    <source>
        <strain evidence="3">ATCC 25078 / DSM 43160 / JCM 3152 / KCC A-0152 / KCTC 9177 / NBRC 13315 / NRRL B-3577 / G-20</strain>
    </source>
</reference>
<dbReference type="InterPro" id="IPR010195">
    <property type="entry name" value="Uncharacterised_peroxidase-rel"/>
</dbReference>
<dbReference type="Gene3D" id="1.20.1290.10">
    <property type="entry name" value="AhpD-like"/>
    <property type="match status" value="1"/>
</dbReference>
<dbReference type="GO" id="GO:0051920">
    <property type="term" value="F:peroxiredoxin activity"/>
    <property type="evidence" value="ECO:0007669"/>
    <property type="project" value="InterPro"/>
</dbReference>
<reference evidence="3" key="2">
    <citation type="submission" date="2010-01" db="EMBL/GenBank/DDBJ databases">
        <title>The complete genome of Geodermatophilus obscurus DSM 43160.</title>
        <authorList>
            <consortium name="US DOE Joint Genome Institute (JGI-PGF)"/>
            <person name="Lucas S."/>
            <person name="Copeland A."/>
            <person name="Lapidus A."/>
            <person name="Glavina del Rio T."/>
            <person name="Dalin E."/>
            <person name="Tice H."/>
            <person name="Bruce D."/>
            <person name="Goodwin L."/>
            <person name="Pitluck S."/>
            <person name="Kyrpides N."/>
            <person name="Mavromatis K."/>
            <person name="Ivanova N."/>
            <person name="Munk A.C."/>
            <person name="Brettin T."/>
            <person name="Detter J.C."/>
            <person name="Han C."/>
            <person name="Larimer F."/>
            <person name="Land M."/>
            <person name="Hauser L."/>
            <person name="Markowitz V."/>
            <person name="Cheng J.-F."/>
            <person name="Hugenholtz P."/>
            <person name="Woyke T."/>
            <person name="Wu D."/>
            <person name="Jando M."/>
            <person name="Schneider S."/>
            <person name="Klenk H.-P."/>
            <person name="Eisen J.A."/>
        </authorList>
    </citation>
    <scope>NUCLEOTIDE SEQUENCE [LARGE SCALE GENOMIC DNA]</scope>
    <source>
        <strain evidence="3">ATCC 25078 / DSM 43160 / JCM 3152 / KCC A-0152 / KCTC 9177 / NBRC 13315 / NRRL B-3577 / G-20</strain>
    </source>
</reference>
<keyword evidence="3" id="KW-1185">Reference proteome</keyword>
<keyword evidence="2" id="KW-0575">Peroxidase</keyword>
<dbReference type="PANTHER" id="PTHR35446:SF2">
    <property type="entry name" value="CARBOXYMUCONOLACTONE DECARBOXYLASE-LIKE DOMAIN-CONTAINING PROTEIN"/>
    <property type="match status" value="1"/>
</dbReference>
<dbReference type="InterPro" id="IPR003779">
    <property type="entry name" value="CMD-like"/>
</dbReference>
<sequence>MVLPLAAARAAGQGGPVSTGPVSRFPVPPRDELPEQLRERYAEVEERSGFLPNVFAALAWRPAEAAAFFALHDALMDKDTPGLSTADRELVVVATSAANDCLYCVVAHGAIARIRARDPYLADQVAVDWRKAPVSDRLRAVLEVAVRLAVEPVAVTAADLDRLRGHGLTEDDVWDVGAIVSLFALSNRLAHWAAIPPNEEFFLLGRVPRR</sequence>
<dbReference type="PANTHER" id="PTHR35446">
    <property type="entry name" value="SI:CH211-175M2.5"/>
    <property type="match status" value="1"/>
</dbReference>
<feature type="domain" description="Carboxymuconolactone decarboxylase-like" evidence="1">
    <location>
        <begin position="63"/>
        <end position="113"/>
    </location>
</feature>
<evidence type="ECO:0000313" key="2">
    <source>
        <dbReference type="EMBL" id="ADB75865.1"/>
    </source>
</evidence>
<protein>
    <submittedName>
        <fullName evidence="2">Uncharacterized peroxidase-related enzyme</fullName>
    </submittedName>
</protein>
<name>D2SA50_GEOOG</name>
<dbReference type="EMBL" id="CP001867">
    <property type="protein sequence ID" value="ADB75865.1"/>
    <property type="molecule type" value="Genomic_DNA"/>
</dbReference>
<dbReference type="NCBIfam" id="TIGR01926">
    <property type="entry name" value="peroxid_rel"/>
    <property type="match status" value="1"/>
</dbReference>
<dbReference type="NCBIfam" id="TIGR00778">
    <property type="entry name" value="ahpD_dom"/>
    <property type="match status" value="1"/>
</dbReference>
<dbReference type="AlphaFoldDB" id="D2SA50"/>